<dbReference type="OMA" id="HHQFSAV"/>
<evidence type="ECO:0000259" key="4">
    <source>
        <dbReference type="PROSITE" id="PS50891"/>
    </source>
</evidence>
<dbReference type="STRING" id="4558.A0A1Z5R3K0"/>
<dbReference type="PANTHER" id="PTHR31301:SF92">
    <property type="entry name" value="LOB DOMAIN-CONTAINING FAMILY PROTEIN-RELATED"/>
    <property type="match status" value="1"/>
</dbReference>
<dbReference type="Pfam" id="PF03195">
    <property type="entry name" value="LOB"/>
    <property type="match status" value="1"/>
</dbReference>
<comment type="similarity">
    <text evidence="1">Belongs to the LOB domain-containing protein family.</text>
</comment>
<evidence type="ECO:0000256" key="3">
    <source>
        <dbReference type="SAM" id="MobiDB-lite"/>
    </source>
</evidence>
<feature type="region of interest" description="Disordered" evidence="3">
    <location>
        <begin position="288"/>
        <end position="308"/>
    </location>
</feature>
<dbReference type="GO" id="GO:0005634">
    <property type="term" value="C:nucleus"/>
    <property type="evidence" value="ECO:0000318"/>
    <property type="project" value="GO_Central"/>
</dbReference>
<feature type="region of interest" description="Disordered" evidence="3">
    <location>
        <begin position="19"/>
        <end position="39"/>
    </location>
</feature>
<dbReference type="InParanoid" id="A0A1Z5R3K0"/>
<protein>
    <recommendedName>
        <fullName evidence="4">LOB domain-containing protein</fullName>
    </recommendedName>
</protein>
<proteinExistence type="inferred from homology"/>
<dbReference type="Proteomes" id="UP000000768">
    <property type="component" value="Chromosome 9"/>
</dbReference>
<dbReference type="PANTHER" id="PTHR31301">
    <property type="entry name" value="LOB DOMAIN-CONTAINING PROTEIN 4-RELATED"/>
    <property type="match status" value="1"/>
</dbReference>
<reference evidence="6" key="2">
    <citation type="journal article" date="2018" name="Plant J.">
        <title>The Sorghum bicolor reference genome: improved assembly, gene annotations, a transcriptome atlas, and signatures of genome organization.</title>
        <authorList>
            <person name="McCormick R.F."/>
            <person name="Truong S.K."/>
            <person name="Sreedasyam A."/>
            <person name="Jenkins J."/>
            <person name="Shu S."/>
            <person name="Sims D."/>
            <person name="Kennedy M."/>
            <person name="Amirebrahimi M."/>
            <person name="Weers B.D."/>
            <person name="McKinley B."/>
            <person name="Mattison A."/>
            <person name="Morishige D.T."/>
            <person name="Grimwood J."/>
            <person name="Schmutz J."/>
            <person name="Mullet J.E."/>
        </authorList>
    </citation>
    <scope>NUCLEOTIDE SEQUENCE [LARGE SCALE GENOMIC DNA]</scope>
    <source>
        <strain evidence="6">cv. BTx623</strain>
    </source>
</reference>
<evidence type="ECO:0000313" key="5">
    <source>
        <dbReference type="EMBL" id="OQU78015.1"/>
    </source>
</evidence>
<reference evidence="5 6" key="1">
    <citation type="journal article" date="2009" name="Nature">
        <title>The Sorghum bicolor genome and the diversification of grasses.</title>
        <authorList>
            <person name="Paterson A.H."/>
            <person name="Bowers J.E."/>
            <person name="Bruggmann R."/>
            <person name="Dubchak I."/>
            <person name="Grimwood J."/>
            <person name="Gundlach H."/>
            <person name="Haberer G."/>
            <person name="Hellsten U."/>
            <person name="Mitros T."/>
            <person name="Poliakov A."/>
            <person name="Schmutz J."/>
            <person name="Spannagl M."/>
            <person name="Tang H."/>
            <person name="Wang X."/>
            <person name="Wicker T."/>
            <person name="Bharti A.K."/>
            <person name="Chapman J."/>
            <person name="Feltus F.A."/>
            <person name="Gowik U."/>
            <person name="Grigoriev I.V."/>
            <person name="Lyons E."/>
            <person name="Maher C.A."/>
            <person name="Martis M."/>
            <person name="Narechania A."/>
            <person name="Otillar R.P."/>
            <person name="Penning B.W."/>
            <person name="Salamov A.A."/>
            <person name="Wang Y."/>
            <person name="Zhang L."/>
            <person name="Carpita N.C."/>
            <person name="Freeling M."/>
            <person name="Gingle A.R."/>
            <person name="Hash C.T."/>
            <person name="Keller B."/>
            <person name="Klein P."/>
            <person name="Kresovich S."/>
            <person name="McCann M.C."/>
            <person name="Ming R."/>
            <person name="Peterson D.G."/>
            <person name="Mehboob-ur-Rahman"/>
            <person name="Ware D."/>
            <person name="Westhoff P."/>
            <person name="Mayer K.F."/>
            <person name="Messing J."/>
            <person name="Rokhsar D.S."/>
        </authorList>
    </citation>
    <scope>NUCLEOTIDE SEQUENCE [LARGE SCALE GENOMIC DNA]</scope>
    <source>
        <strain evidence="6">cv. BTx623</strain>
    </source>
</reference>
<feature type="coiled-coil region" evidence="2">
    <location>
        <begin position="144"/>
        <end position="171"/>
    </location>
</feature>
<gene>
    <name evidence="5" type="ORF">SORBI_3009G138500</name>
</gene>
<organism evidence="5 6">
    <name type="scientific">Sorghum bicolor</name>
    <name type="common">Sorghum</name>
    <name type="synonym">Sorghum vulgare</name>
    <dbReference type="NCBI Taxonomy" id="4558"/>
    <lineage>
        <taxon>Eukaryota</taxon>
        <taxon>Viridiplantae</taxon>
        <taxon>Streptophyta</taxon>
        <taxon>Embryophyta</taxon>
        <taxon>Tracheophyta</taxon>
        <taxon>Spermatophyta</taxon>
        <taxon>Magnoliopsida</taxon>
        <taxon>Liliopsida</taxon>
        <taxon>Poales</taxon>
        <taxon>Poaceae</taxon>
        <taxon>PACMAD clade</taxon>
        <taxon>Panicoideae</taxon>
        <taxon>Andropogonodae</taxon>
        <taxon>Andropogoneae</taxon>
        <taxon>Sorghinae</taxon>
        <taxon>Sorghum</taxon>
    </lineage>
</organism>
<dbReference type="EMBL" id="CM000768">
    <property type="protein sequence ID" value="OQU78015.1"/>
    <property type="molecule type" value="Genomic_DNA"/>
</dbReference>
<dbReference type="InterPro" id="IPR004883">
    <property type="entry name" value="LOB"/>
</dbReference>
<name>A0A1Z5R3K0_SORBI</name>
<keyword evidence="2" id="KW-0175">Coiled coil</keyword>
<evidence type="ECO:0000256" key="2">
    <source>
        <dbReference type="SAM" id="Coils"/>
    </source>
</evidence>
<sequence>MAASSASSVPVVSTGSVITVAASPPPPPPTGGGGGGGGSISAGSTGVVVGGGAGTGSPCAACKFLRRKCQPDCVFAPYFPPDNPQKFVHVHRVFGASNVTKILNELHPYQREDAVNSLAYEADMRLRDPVYGCVGVISILQHRLRLVQQELARATYELSKYQAAAAAAEAASVGVGSHGDAAAGMAAVDFIGNAVANDCTQNFINVGHSTAAAASISGAGGGFMQQQDSFGASVQMLARSYEGGAAARVGMNGGGGSGYGGFAYSSAMGVVGHGGIVSAGLGGQQINGGQQFLKPSTTAGDDQPTATQ</sequence>
<dbReference type="OrthoDB" id="2016447at2759"/>
<dbReference type="KEGG" id="sbi:8076962"/>
<keyword evidence="6" id="KW-1185">Reference proteome</keyword>
<evidence type="ECO:0000313" key="6">
    <source>
        <dbReference type="Proteomes" id="UP000000768"/>
    </source>
</evidence>
<accession>A0A1Z5R3K0</accession>
<dbReference type="eggNOG" id="ENOG502QV43">
    <property type="taxonomic scope" value="Eukaryota"/>
</dbReference>
<evidence type="ECO:0000256" key="1">
    <source>
        <dbReference type="ARBA" id="ARBA00005474"/>
    </source>
</evidence>
<dbReference type="PROSITE" id="PS50891">
    <property type="entry name" value="LOB"/>
    <property type="match status" value="1"/>
</dbReference>
<feature type="domain" description="LOB" evidence="4">
    <location>
        <begin position="57"/>
        <end position="158"/>
    </location>
</feature>
<dbReference type="Gramene" id="OQU78015">
    <property type="protein sequence ID" value="OQU78015"/>
    <property type="gene ID" value="SORBI_3009G138500"/>
</dbReference>
<dbReference type="AlphaFoldDB" id="A0A1Z5R3K0"/>
<dbReference type="GO" id="GO:0001216">
    <property type="term" value="F:DNA-binding transcription activator activity"/>
    <property type="evidence" value="ECO:0000318"/>
    <property type="project" value="GO_Central"/>
</dbReference>
<feature type="compositionally biased region" description="Polar residues" evidence="3">
    <location>
        <begin position="293"/>
        <end position="308"/>
    </location>
</feature>
<dbReference type="GO" id="GO:0006355">
    <property type="term" value="P:regulation of DNA-templated transcription"/>
    <property type="evidence" value="ECO:0000318"/>
    <property type="project" value="GO_Central"/>
</dbReference>